<dbReference type="AlphaFoldDB" id="A0AAE4YAZ5"/>
<keyword evidence="2" id="KW-1185">Reference proteome</keyword>
<dbReference type="RefSeq" id="WP_168776049.1">
    <property type="nucleotide sequence ID" value="NZ_JAABNR010000019.1"/>
</dbReference>
<evidence type="ECO:0000313" key="2">
    <source>
        <dbReference type="Proteomes" id="UP001193501"/>
    </source>
</evidence>
<evidence type="ECO:0000313" key="1">
    <source>
        <dbReference type="EMBL" id="NBZ89248.1"/>
    </source>
</evidence>
<dbReference type="Proteomes" id="UP001193501">
    <property type="component" value="Unassembled WGS sequence"/>
</dbReference>
<protein>
    <submittedName>
        <fullName evidence="1">Uncharacterized protein</fullName>
    </submittedName>
</protein>
<comment type="caution">
    <text evidence="1">The sequence shown here is derived from an EMBL/GenBank/DDBJ whole genome shotgun (WGS) entry which is preliminary data.</text>
</comment>
<reference evidence="1" key="1">
    <citation type="submission" date="2020-01" db="EMBL/GenBank/DDBJ databases">
        <authorList>
            <person name="Chen W.-M."/>
        </authorList>
    </citation>
    <scope>NUCLEOTIDE SEQUENCE</scope>
    <source>
        <strain evidence="1">CYK-10</strain>
    </source>
</reference>
<organism evidence="1 2">
    <name type="scientific">Stagnihabitans tardus</name>
    <dbReference type="NCBI Taxonomy" id="2699202"/>
    <lineage>
        <taxon>Bacteria</taxon>
        <taxon>Pseudomonadati</taxon>
        <taxon>Pseudomonadota</taxon>
        <taxon>Alphaproteobacteria</taxon>
        <taxon>Rhodobacterales</taxon>
        <taxon>Paracoccaceae</taxon>
        <taxon>Stagnihabitans</taxon>
    </lineage>
</organism>
<dbReference type="InterPro" id="IPR056955">
    <property type="entry name" value="ORC-CDC6-like"/>
</dbReference>
<dbReference type="EMBL" id="JAABNR010000019">
    <property type="protein sequence ID" value="NBZ89248.1"/>
    <property type="molecule type" value="Genomic_DNA"/>
</dbReference>
<name>A0AAE4YAZ5_9RHOB</name>
<dbReference type="Pfam" id="PF24389">
    <property type="entry name" value="ORC-CDC6-like"/>
    <property type="match status" value="1"/>
</dbReference>
<sequence length="668" mass="76302">MFNKRAANPFAITKAVDLDDIQIEDFWVAIHAEDDDDVAAEFERPSSPMPTFILGAKGSGKTHLMRHQAFELQSIRHAKNKVAIQDGVKADGYLGVYARCSGLQSGRFSGKRQTEEVWAEIFSYYFELWLTHHLLKVCENLFFGCEQSTEQAFVESVERLFDRSIALKLKSIASLLVAVEDLQRNLDYEVNNCLLRGTLNVSITATRGKLIFGIPKKMAQHFPFLRDVLISFDIDEFENLTLAQQIHVNTLLREREAPTTFRVGARTYGVKTHLTNSAGEENIRHSEFQELQLDREYRSRKRRYSEFVRSLIGKRLEGIGHTISDLDRQFEIFDLDWDNPSWIDVIQDAPSPARPHFQNLVRCLERAGASEKVRAKVQENLVSPSFPLIEKLNILLLFQDFAKNRDLVESSERIHHEFNGLIGADKVASVRYKQAMQHYKDDLTAQLLREQGKPQNYCGIDTFITMSSGIPRALLTVLRSTYEWAEFNGDRPFEGGIISLGSQRKGVLEAANWYYHSMRKAGDDGLQIQAAVDRLANVMRINRFADKPIEVSLSTFSISEPELNDEARRILRLTEDRAFIHRIPAGQKDRNSEEILSKFQISPMLAPRWDIPLARRGAITLSASDGNGIFCADSKANYDNFVRNFRSRVSFPFKNAHELDQNQLGLFE</sequence>
<proteinExistence type="predicted"/>
<accession>A0AAE4YAZ5</accession>
<gene>
    <name evidence="1" type="ORF">GV832_16790</name>
</gene>